<dbReference type="EMBL" id="JAWLRA010000001">
    <property type="protein sequence ID" value="MDW3125794.1"/>
    <property type="molecule type" value="Genomic_DNA"/>
</dbReference>
<dbReference type="EMBL" id="CACRSV010000033">
    <property type="protein sequence ID" value="VYT11375.1"/>
    <property type="molecule type" value="Genomic_DNA"/>
</dbReference>
<dbReference type="CDD" id="cd20736">
    <property type="entry name" value="PoNe_Nuclease"/>
    <property type="match status" value="1"/>
</dbReference>
<dbReference type="NCBIfam" id="NF011274">
    <property type="entry name" value="PRK14681.1"/>
    <property type="match status" value="1"/>
</dbReference>
<reference evidence="3" key="2">
    <citation type="submission" date="2023-10" db="EMBL/GenBank/DDBJ databases">
        <title>Rapid discrimination of Bifidobacterium longum Subspecies based on MALDI-TOF MS and Machine Learning.</title>
        <authorList>
            <person name="Chen J."/>
        </authorList>
    </citation>
    <scope>NUCLEOTIDE SEQUENCE</scope>
    <source>
        <strain evidence="3">YGMCC0039</strain>
    </source>
</reference>
<dbReference type="AlphaFoldDB" id="A0A6N2TZM8"/>
<dbReference type="PANTHER" id="PTHR34039:SF1">
    <property type="entry name" value="UPF0102 PROTEIN YRAN"/>
    <property type="match status" value="1"/>
</dbReference>
<dbReference type="SUPFAM" id="SSF52980">
    <property type="entry name" value="Restriction endonuclease-like"/>
    <property type="match status" value="1"/>
</dbReference>
<dbReference type="Proteomes" id="UP001277803">
    <property type="component" value="Unassembled WGS sequence"/>
</dbReference>
<sequence length="181" mass="20380">MNALPPTQSTTKSGIDAGLAFHQPMLASPDPQATLSSERIAATMGDRNLTPKQFGALGEQYAAAWLEEHGWTTLSRNWHTRYGELDIVMLNPEYTVVFVEVKSRRSMHYGYPQEAITPAKQHNLRKAACDWLLDRRNRVPHSAVRFDVVTIVLRVGRPLVHHIENAFCPPPKKTATLRNTL</sequence>
<dbReference type="RefSeq" id="WP_144169227.1">
    <property type="nucleotide sequence ID" value="NZ_CACRSV010000033.1"/>
</dbReference>
<reference evidence="4" key="1">
    <citation type="submission" date="2019-11" db="EMBL/GenBank/DDBJ databases">
        <authorList>
            <person name="Feng L."/>
        </authorList>
    </citation>
    <scope>NUCLEOTIDE SEQUENCE</scope>
    <source>
        <strain evidence="4">BlongumLFYP82</strain>
    </source>
</reference>
<dbReference type="InterPro" id="IPR003509">
    <property type="entry name" value="UPF0102_YraN-like"/>
</dbReference>
<dbReference type="Gene3D" id="3.40.1350.10">
    <property type="match status" value="1"/>
</dbReference>
<dbReference type="GO" id="GO:0003676">
    <property type="term" value="F:nucleic acid binding"/>
    <property type="evidence" value="ECO:0007669"/>
    <property type="project" value="InterPro"/>
</dbReference>
<dbReference type="InterPro" id="IPR011335">
    <property type="entry name" value="Restrct_endonuc-II-like"/>
</dbReference>
<name>A0A6N2TZM8_BIFLN</name>
<evidence type="ECO:0000256" key="1">
    <source>
        <dbReference type="ARBA" id="ARBA00006738"/>
    </source>
</evidence>
<organism evidence="4">
    <name type="scientific">Bifidobacterium longum</name>
    <dbReference type="NCBI Taxonomy" id="216816"/>
    <lineage>
        <taxon>Bacteria</taxon>
        <taxon>Bacillati</taxon>
        <taxon>Actinomycetota</taxon>
        <taxon>Actinomycetes</taxon>
        <taxon>Bifidobacteriales</taxon>
        <taxon>Bifidobacteriaceae</taxon>
        <taxon>Bifidobacterium</taxon>
    </lineage>
</organism>
<dbReference type="Pfam" id="PF02021">
    <property type="entry name" value="UPF0102"/>
    <property type="match status" value="1"/>
</dbReference>
<evidence type="ECO:0000256" key="2">
    <source>
        <dbReference type="HAMAP-Rule" id="MF_00048"/>
    </source>
</evidence>
<gene>
    <name evidence="4" type="ORF">BLLFYP82_01724</name>
    <name evidence="3" type="ORF">RS890_01430</name>
</gene>
<evidence type="ECO:0000313" key="3">
    <source>
        <dbReference type="EMBL" id="MDW3125794.1"/>
    </source>
</evidence>
<evidence type="ECO:0000313" key="4">
    <source>
        <dbReference type="EMBL" id="VYT11375.1"/>
    </source>
</evidence>
<dbReference type="NCBIfam" id="TIGR00252">
    <property type="entry name" value="YraN family protein"/>
    <property type="match status" value="1"/>
</dbReference>
<comment type="similarity">
    <text evidence="1 2">Belongs to the UPF0102 family.</text>
</comment>
<dbReference type="NCBIfam" id="NF009150">
    <property type="entry name" value="PRK12497.1-3"/>
    <property type="match status" value="1"/>
</dbReference>
<dbReference type="InterPro" id="IPR011856">
    <property type="entry name" value="tRNA_endonuc-like_dom_sf"/>
</dbReference>
<protein>
    <recommendedName>
        <fullName evidence="2">UPF0102 protein BLLFYP82_01724</fullName>
    </recommendedName>
</protein>
<dbReference type="NCBIfam" id="NF009154">
    <property type="entry name" value="PRK12497.3-3"/>
    <property type="match status" value="1"/>
</dbReference>
<dbReference type="HAMAP" id="MF_00048">
    <property type="entry name" value="UPF0102"/>
    <property type="match status" value="1"/>
</dbReference>
<proteinExistence type="inferred from homology"/>
<accession>A0A6N2TZM8</accession>
<dbReference type="PANTHER" id="PTHR34039">
    <property type="entry name" value="UPF0102 PROTEIN YRAN"/>
    <property type="match status" value="1"/>
</dbReference>